<evidence type="ECO:0000313" key="7">
    <source>
        <dbReference type="Proteomes" id="UP000824927"/>
    </source>
</evidence>
<dbReference type="AlphaFoldDB" id="A0A9Q3RYL3"/>
<dbReference type="RefSeq" id="WP_222404081.1">
    <property type="nucleotide sequence ID" value="NZ_JAHVKP010000001.1"/>
</dbReference>
<dbReference type="EMBL" id="JAHVKP010000001">
    <property type="protein sequence ID" value="MBY6216783.1"/>
    <property type="molecule type" value="Genomic_DNA"/>
</dbReference>
<keyword evidence="1" id="KW-0378">Hydrolase</keyword>
<dbReference type="SUPFAM" id="SSF82171">
    <property type="entry name" value="DPP6 N-terminal domain-like"/>
    <property type="match status" value="1"/>
</dbReference>
<feature type="chain" id="PRO_5040200121" evidence="3">
    <location>
        <begin position="22"/>
        <end position="693"/>
    </location>
</feature>
<evidence type="ECO:0000256" key="1">
    <source>
        <dbReference type="ARBA" id="ARBA00022801"/>
    </source>
</evidence>
<dbReference type="Proteomes" id="UP000824927">
    <property type="component" value="Unassembled WGS sequence"/>
</dbReference>
<sequence length="693" mass="75528">MKAWIGAGAALAALWSATALAQDGAADTGQDDRRFTSQDVFDLEYADDPRIAPDGRHVLYTRRSNNIMTDRTEGALWLAALDGSSNRLLLDGASGGEWSPDGTRIAYTGSDDDGRSAIFLRWMDTGQVQRVAALSEGAGNIAWSPDGEWIAFTSRVDGDTAPLAKAPPKPEGAKWSPPVKVIDHARYRSDGAGFIDVTFSHVFVVPAGGGTPRQLTSGEFNHSGPLEWTAGGDAILFSANRSEGWELQTVEGDIWQVSVADKSLRQVTSGSGLETSPQLSPDGRSVAFVCMPNVKRPVWQVDVCVRNLDGTGGRNLTQNLDREVENIRWEGRHIYFAFDDRGIRKVGRVSPSGGSVETVVEGLSGTTLGRPYTSGTFDVSERGALAWTQGSHDRPADLYARTGGSTRKLTALNEDLLAHRELGQIHEITYASSHDGTEIQGWYVTPPGFDPSKKYPLLLEIHGGPHAAYGPHFSAEIQRYAAEGYVVFYDNHRGSSSYGEEFGLLLEHKYSSPDDAADHMSGVDAIIAKGFIDEENLFVTGGSAGGIATAYLVGLTDRFNAAAAAKPVINWLSKTLTADSYIFQTYHQFPGLPWEVPMHYWERSPLSLVGNVTTPTMLLTGEEDQRTPITESEQFYQALKLRGVDTVLVRVPESSHGIAARPSRLIAKADNILAWFERYRTDKPEDEKEGDEQ</sequence>
<dbReference type="GO" id="GO:0004252">
    <property type="term" value="F:serine-type endopeptidase activity"/>
    <property type="evidence" value="ECO:0007669"/>
    <property type="project" value="TreeGrafter"/>
</dbReference>
<proteinExistence type="predicted"/>
<dbReference type="InterPro" id="IPR002469">
    <property type="entry name" value="Peptidase_S9B_N"/>
</dbReference>
<protein>
    <submittedName>
        <fullName evidence="6">S9 family peptidase</fullName>
    </submittedName>
</protein>
<reference evidence="6" key="1">
    <citation type="submission" date="2021-06" db="EMBL/GenBank/DDBJ databases">
        <title>50 bacteria genomes isolated from Dapeng, Shenzhen, China.</title>
        <authorList>
            <person name="Zheng W."/>
            <person name="Yu S."/>
            <person name="Huang Y."/>
        </authorList>
    </citation>
    <scope>NUCLEOTIDE SEQUENCE</scope>
    <source>
        <strain evidence="6">DP4N28-2</strain>
    </source>
</reference>
<feature type="signal peptide" evidence="3">
    <location>
        <begin position="1"/>
        <end position="21"/>
    </location>
</feature>
<dbReference type="InterPro" id="IPR029058">
    <property type="entry name" value="AB_hydrolase_fold"/>
</dbReference>
<feature type="domain" description="Dipeptidylpeptidase IV N-terminal" evidence="5">
    <location>
        <begin position="191"/>
        <end position="286"/>
    </location>
</feature>
<dbReference type="InterPro" id="IPR011659">
    <property type="entry name" value="WD40"/>
</dbReference>
<dbReference type="InterPro" id="IPR011042">
    <property type="entry name" value="6-blade_b-propeller_TolB-like"/>
</dbReference>
<evidence type="ECO:0000256" key="3">
    <source>
        <dbReference type="SAM" id="SignalP"/>
    </source>
</evidence>
<evidence type="ECO:0000259" key="4">
    <source>
        <dbReference type="Pfam" id="PF00326"/>
    </source>
</evidence>
<dbReference type="Gene3D" id="3.40.50.1820">
    <property type="entry name" value="alpha/beta hydrolase"/>
    <property type="match status" value="1"/>
</dbReference>
<name>A0A9Q3RYL3_9SPHN</name>
<accession>A0A9Q3RYL3</accession>
<keyword evidence="3" id="KW-0732">Signal</keyword>
<dbReference type="Pfam" id="PF07676">
    <property type="entry name" value="PD40"/>
    <property type="match status" value="2"/>
</dbReference>
<dbReference type="InterPro" id="IPR001375">
    <property type="entry name" value="Peptidase_S9_cat"/>
</dbReference>
<comment type="caution">
    <text evidence="6">The sequence shown here is derived from an EMBL/GenBank/DDBJ whole genome shotgun (WGS) entry which is preliminary data.</text>
</comment>
<evidence type="ECO:0000256" key="2">
    <source>
        <dbReference type="ARBA" id="ARBA00022825"/>
    </source>
</evidence>
<dbReference type="GO" id="GO:0006508">
    <property type="term" value="P:proteolysis"/>
    <property type="evidence" value="ECO:0007669"/>
    <property type="project" value="InterPro"/>
</dbReference>
<dbReference type="SUPFAM" id="SSF53474">
    <property type="entry name" value="alpha/beta-Hydrolases"/>
    <property type="match status" value="1"/>
</dbReference>
<organism evidence="6 7">
    <name type="scientific">Qipengyuania aquimaris</name>
    <dbReference type="NCBI Taxonomy" id="255984"/>
    <lineage>
        <taxon>Bacteria</taxon>
        <taxon>Pseudomonadati</taxon>
        <taxon>Pseudomonadota</taxon>
        <taxon>Alphaproteobacteria</taxon>
        <taxon>Sphingomonadales</taxon>
        <taxon>Erythrobacteraceae</taxon>
        <taxon>Qipengyuania</taxon>
    </lineage>
</organism>
<dbReference type="PANTHER" id="PTHR42776:SF27">
    <property type="entry name" value="DIPEPTIDYL PEPTIDASE FAMILY MEMBER 6"/>
    <property type="match status" value="1"/>
</dbReference>
<dbReference type="Pfam" id="PF00326">
    <property type="entry name" value="Peptidase_S9"/>
    <property type="match status" value="1"/>
</dbReference>
<keyword evidence="2" id="KW-0645">Protease</keyword>
<evidence type="ECO:0000313" key="6">
    <source>
        <dbReference type="EMBL" id="MBY6216783.1"/>
    </source>
</evidence>
<evidence type="ECO:0000259" key="5">
    <source>
        <dbReference type="Pfam" id="PF00930"/>
    </source>
</evidence>
<feature type="domain" description="Peptidase S9 prolyl oligopeptidase catalytic" evidence="4">
    <location>
        <begin position="471"/>
        <end position="679"/>
    </location>
</feature>
<dbReference type="PANTHER" id="PTHR42776">
    <property type="entry name" value="SERINE PEPTIDASE S9 FAMILY MEMBER"/>
    <property type="match status" value="1"/>
</dbReference>
<keyword evidence="2" id="KW-0720">Serine protease</keyword>
<dbReference type="Pfam" id="PF00930">
    <property type="entry name" value="DPPIV_N"/>
    <property type="match status" value="1"/>
</dbReference>
<dbReference type="Gene3D" id="2.120.10.30">
    <property type="entry name" value="TolB, C-terminal domain"/>
    <property type="match status" value="2"/>
</dbReference>
<gene>
    <name evidence="6" type="ORF">KUV31_00325</name>
</gene>